<evidence type="ECO:0000313" key="4">
    <source>
        <dbReference type="EMBL" id="MST73062.1"/>
    </source>
</evidence>
<dbReference type="AlphaFoldDB" id="A0A6N7XBU4"/>
<name>A0A6N7XBU4_9ACTN</name>
<evidence type="ECO:0000256" key="1">
    <source>
        <dbReference type="ARBA" id="ARBA00005801"/>
    </source>
</evidence>
<keyword evidence="2" id="KW-1133">Transmembrane helix</keyword>
<feature type="domain" description="Prepilin type IV endopeptidase peptidase" evidence="3">
    <location>
        <begin position="79"/>
        <end position="194"/>
    </location>
</feature>
<dbReference type="Gene3D" id="1.20.120.1220">
    <property type="match status" value="1"/>
</dbReference>
<feature type="transmembrane region" description="Helical" evidence="2">
    <location>
        <begin position="130"/>
        <end position="152"/>
    </location>
</feature>
<dbReference type="InterPro" id="IPR000045">
    <property type="entry name" value="Prepilin_IV_endopep_pep"/>
</dbReference>
<proteinExistence type="inferred from homology"/>
<dbReference type="GO" id="GO:0004190">
    <property type="term" value="F:aspartic-type endopeptidase activity"/>
    <property type="evidence" value="ECO:0007669"/>
    <property type="project" value="InterPro"/>
</dbReference>
<evidence type="ECO:0000259" key="3">
    <source>
        <dbReference type="Pfam" id="PF01478"/>
    </source>
</evidence>
<dbReference type="InterPro" id="IPR050882">
    <property type="entry name" value="Prepilin_peptidase/N-MTase"/>
</dbReference>
<feature type="transmembrane region" description="Helical" evidence="2">
    <location>
        <begin position="172"/>
        <end position="198"/>
    </location>
</feature>
<dbReference type="RefSeq" id="WP_154435701.1">
    <property type="nucleotide sequence ID" value="NZ_VUNC01000006.1"/>
</dbReference>
<protein>
    <recommendedName>
        <fullName evidence="3">Prepilin type IV endopeptidase peptidase domain-containing protein</fullName>
    </recommendedName>
</protein>
<feature type="transmembrane region" description="Helical" evidence="2">
    <location>
        <begin position="48"/>
        <end position="66"/>
    </location>
</feature>
<dbReference type="EMBL" id="VUNC01000006">
    <property type="protein sequence ID" value="MST73062.1"/>
    <property type="molecule type" value="Genomic_DNA"/>
</dbReference>
<comment type="similarity">
    <text evidence="1">Belongs to the peptidase A24 family.</text>
</comment>
<sequence length="242" mass="24493">MHQAVVGNVPLAVIFCVPVGLALGRPVCRAAAWMESRRGLFPSRPSPARSLASGAALAVAFSSLAVRLGPSPSFLGLSLLAASLVVASLVDLDCRLIPNGCILAGIAARLLSLAFAGASGALALGDLARLLARSAISACAAFALLSFLALVMDRILEGASVGGGDVKLVSVVALHLGLAKAIVAVLVACALGIASWSVSRRVRGSEGRGDGTFAWGPSIAVASWLSALWGDQAVAWYLSLLV</sequence>
<dbReference type="PANTHER" id="PTHR30487:SF0">
    <property type="entry name" value="PREPILIN LEADER PEPTIDASE_N-METHYLTRANSFERASE-RELATED"/>
    <property type="match status" value="1"/>
</dbReference>
<dbReference type="GO" id="GO:0005886">
    <property type="term" value="C:plasma membrane"/>
    <property type="evidence" value="ECO:0007669"/>
    <property type="project" value="TreeGrafter"/>
</dbReference>
<feature type="transmembrane region" description="Helical" evidence="2">
    <location>
        <begin position="96"/>
        <end position="118"/>
    </location>
</feature>
<organism evidence="4 5">
    <name type="scientific">Olsenella porci</name>
    <dbReference type="NCBI Taxonomy" id="2652279"/>
    <lineage>
        <taxon>Bacteria</taxon>
        <taxon>Bacillati</taxon>
        <taxon>Actinomycetota</taxon>
        <taxon>Coriobacteriia</taxon>
        <taxon>Coriobacteriales</taxon>
        <taxon>Atopobiaceae</taxon>
        <taxon>Olsenella</taxon>
    </lineage>
</organism>
<feature type="transmembrane region" description="Helical" evidence="2">
    <location>
        <begin position="73"/>
        <end position="90"/>
    </location>
</feature>
<keyword evidence="5" id="KW-1185">Reference proteome</keyword>
<accession>A0A6N7XBU4</accession>
<reference evidence="4 5" key="1">
    <citation type="submission" date="2019-08" db="EMBL/GenBank/DDBJ databases">
        <title>In-depth cultivation of the pig gut microbiome towards novel bacterial diversity and tailored functional studies.</title>
        <authorList>
            <person name="Wylensek D."/>
            <person name="Hitch T.C.A."/>
            <person name="Clavel T."/>
        </authorList>
    </citation>
    <scope>NUCLEOTIDE SEQUENCE [LARGE SCALE GENOMIC DNA]</scope>
    <source>
        <strain evidence="4 5">CA-Schmier-601-WT-1</strain>
    </source>
</reference>
<dbReference type="GO" id="GO:0006465">
    <property type="term" value="P:signal peptide processing"/>
    <property type="evidence" value="ECO:0007669"/>
    <property type="project" value="TreeGrafter"/>
</dbReference>
<keyword evidence="2" id="KW-0472">Membrane</keyword>
<dbReference type="Proteomes" id="UP000469325">
    <property type="component" value="Unassembled WGS sequence"/>
</dbReference>
<dbReference type="Pfam" id="PF01478">
    <property type="entry name" value="Peptidase_A24"/>
    <property type="match status" value="1"/>
</dbReference>
<comment type="caution">
    <text evidence="4">The sequence shown here is derived from an EMBL/GenBank/DDBJ whole genome shotgun (WGS) entry which is preliminary data.</text>
</comment>
<keyword evidence="2" id="KW-0812">Transmembrane</keyword>
<evidence type="ECO:0000256" key="2">
    <source>
        <dbReference type="SAM" id="Phobius"/>
    </source>
</evidence>
<gene>
    <name evidence="4" type="ORF">FYJ68_08060</name>
</gene>
<evidence type="ECO:0000313" key="5">
    <source>
        <dbReference type="Proteomes" id="UP000469325"/>
    </source>
</evidence>
<dbReference type="PANTHER" id="PTHR30487">
    <property type="entry name" value="TYPE 4 PREPILIN-LIKE PROTEINS LEADER PEPTIDE-PROCESSING ENZYME"/>
    <property type="match status" value="1"/>
</dbReference>